<evidence type="ECO:0000313" key="1">
    <source>
        <dbReference type="EMBL" id="GHI69658.1"/>
    </source>
</evidence>
<dbReference type="EMBL" id="BNEC01000005">
    <property type="protein sequence ID" value="GHI69658.1"/>
    <property type="molecule type" value="Genomic_DNA"/>
</dbReference>
<proteinExistence type="predicted"/>
<reference evidence="2" key="1">
    <citation type="submission" date="2023-07" db="EMBL/GenBank/DDBJ databases">
        <title>Whole genome shotgun sequence of Streptomyces nojiriensis NBRC 13794.</title>
        <authorList>
            <person name="Komaki H."/>
            <person name="Tamura T."/>
        </authorList>
    </citation>
    <scope>NUCLEOTIDE SEQUENCE [LARGE SCALE GENOMIC DNA]</scope>
    <source>
        <strain evidence="2">NBRC 13794</strain>
    </source>
</reference>
<name>A0ABQ3SNE6_9ACTN</name>
<accession>A0ABQ3SNE6</accession>
<dbReference type="RefSeq" id="WP_229876845.1">
    <property type="nucleotide sequence ID" value="NZ_BMRL01000023.1"/>
</dbReference>
<keyword evidence="2" id="KW-1185">Reference proteome</keyword>
<organism evidence="1 2">
    <name type="scientific">Streptomyces nojiriensis</name>
    <dbReference type="NCBI Taxonomy" id="66374"/>
    <lineage>
        <taxon>Bacteria</taxon>
        <taxon>Bacillati</taxon>
        <taxon>Actinomycetota</taxon>
        <taxon>Actinomycetes</taxon>
        <taxon>Kitasatosporales</taxon>
        <taxon>Streptomycetaceae</taxon>
        <taxon>Streptomyces</taxon>
    </lineage>
</organism>
<gene>
    <name evidence="1" type="ORF">Snoj_35760</name>
</gene>
<sequence>MHRYTVDRFCWTAGPLAAANGQARCGVICEACKEAVAVIDERRPLDMRNGNRVSPAPPVGLRQRVGQTSWVTLPALPPLVAGSRVGDIGSKRDEAVHLNYLSWAYNMCLYDTTPP</sequence>
<comment type="caution">
    <text evidence="1">The sequence shown here is derived from an EMBL/GenBank/DDBJ whole genome shotgun (WGS) entry which is preliminary data.</text>
</comment>
<protein>
    <submittedName>
        <fullName evidence="1">Uncharacterized protein</fullName>
    </submittedName>
</protein>
<evidence type="ECO:0000313" key="2">
    <source>
        <dbReference type="Proteomes" id="UP000613974"/>
    </source>
</evidence>
<dbReference type="Proteomes" id="UP000613974">
    <property type="component" value="Unassembled WGS sequence"/>
</dbReference>